<protein>
    <submittedName>
        <fullName evidence="1">Uncharacterized protein</fullName>
    </submittedName>
</protein>
<sequence>MHIHYAFTIPEGMDADVLVIVTSFVVVPAEKAYTRRVRTNKTAQAAFVVLKERSGAKTCFKVFHCGFAIFAFVIDGIHHVACLILALSVNTGACQEHRKDKEIGFKHCYPQGYGGLKVCLERLRERGILESVVYIGICRKDEAPSVPGILQITLVEGLIDKLDDTYPDELNAEK</sequence>
<evidence type="ECO:0000313" key="2">
    <source>
        <dbReference type="Proteomes" id="UP000054097"/>
    </source>
</evidence>
<reference evidence="2" key="2">
    <citation type="submission" date="2015-01" db="EMBL/GenBank/DDBJ databases">
        <title>Evolutionary Origins and Diversification of the Mycorrhizal Mutualists.</title>
        <authorList>
            <consortium name="DOE Joint Genome Institute"/>
            <consortium name="Mycorrhizal Genomics Consortium"/>
            <person name="Kohler A."/>
            <person name="Kuo A."/>
            <person name="Nagy L.G."/>
            <person name="Floudas D."/>
            <person name="Copeland A."/>
            <person name="Barry K.W."/>
            <person name="Cichocki N."/>
            <person name="Veneault-Fourrey C."/>
            <person name="LaButti K."/>
            <person name="Lindquist E.A."/>
            <person name="Lipzen A."/>
            <person name="Lundell T."/>
            <person name="Morin E."/>
            <person name="Murat C."/>
            <person name="Riley R."/>
            <person name="Ohm R."/>
            <person name="Sun H."/>
            <person name="Tunlid A."/>
            <person name="Henrissat B."/>
            <person name="Grigoriev I.V."/>
            <person name="Hibbett D.S."/>
            <person name="Martin F."/>
        </authorList>
    </citation>
    <scope>NUCLEOTIDE SEQUENCE [LARGE SCALE GENOMIC DNA]</scope>
    <source>
        <strain evidence="2">MAFF 305830</strain>
    </source>
</reference>
<dbReference type="EMBL" id="KN824381">
    <property type="protein sequence ID" value="KIM21491.1"/>
    <property type="molecule type" value="Genomic_DNA"/>
</dbReference>
<dbReference type="HOGENOM" id="CLU_1541040_0_0_1"/>
<organism evidence="1 2">
    <name type="scientific">Serendipita vermifera MAFF 305830</name>
    <dbReference type="NCBI Taxonomy" id="933852"/>
    <lineage>
        <taxon>Eukaryota</taxon>
        <taxon>Fungi</taxon>
        <taxon>Dikarya</taxon>
        <taxon>Basidiomycota</taxon>
        <taxon>Agaricomycotina</taxon>
        <taxon>Agaricomycetes</taxon>
        <taxon>Sebacinales</taxon>
        <taxon>Serendipitaceae</taxon>
        <taxon>Serendipita</taxon>
    </lineage>
</organism>
<keyword evidence="2" id="KW-1185">Reference proteome</keyword>
<dbReference type="Proteomes" id="UP000054097">
    <property type="component" value="Unassembled WGS sequence"/>
</dbReference>
<accession>A0A0C3AQF1</accession>
<proteinExistence type="predicted"/>
<dbReference type="AlphaFoldDB" id="A0A0C3AQF1"/>
<evidence type="ECO:0000313" key="1">
    <source>
        <dbReference type="EMBL" id="KIM21491.1"/>
    </source>
</evidence>
<name>A0A0C3AQF1_SERVB</name>
<reference evidence="1 2" key="1">
    <citation type="submission" date="2014-04" db="EMBL/GenBank/DDBJ databases">
        <authorList>
            <consortium name="DOE Joint Genome Institute"/>
            <person name="Kuo A."/>
            <person name="Zuccaro A."/>
            <person name="Kohler A."/>
            <person name="Nagy L.G."/>
            <person name="Floudas D."/>
            <person name="Copeland A."/>
            <person name="Barry K.W."/>
            <person name="Cichocki N."/>
            <person name="Veneault-Fourrey C."/>
            <person name="LaButti K."/>
            <person name="Lindquist E.A."/>
            <person name="Lipzen A."/>
            <person name="Lundell T."/>
            <person name="Morin E."/>
            <person name="Murat C."/>
            <person name="Sun H."/>
            <person name="Tunlid A."/>
            <person name="Henrissat B."/>
            <person name="Grigoriev I.V."/>
            <person name="Hibbett D.S."/>
            <person name="Martin F."/>
            <person name="Nordberg H.P."/>
            <person name="Cantor M.N."/>
            <person name="Hua S.X."/>
        </authorList>
    </citation>
    <scope>NUCLEOTIDE SEQUENCE [LARGE SCALE GENOMIC DNA]</scope>
    <source>
        <strain evidence="1 2">MAFF 305830</strain>
    </source>
</reference>
<gene>
    <name evidence="1" type="ORF">M408DRAFT_12530</name>
</gene>